<dbReference type="CDD" id="cd02440">
    <property type="entry name" value="AdoMet_MTases"/>
    <property type="match status" value="1"/>
</dbReference>
<feature type="domain" description="Methyltransferase" evidence="2">
    <location>
        <begin position="38"/>
        <end position="133"/>
    </location>
</feature>
<name>A0A1E8GL22_9LACT</name>
<keyword evidence="3" id="KW-0489">Methyltransferase</keyword>
<dbReference type="PANTHER" id="PTHR43861">
    <property type="entry name" value="TRANS-ACONITATE 2-METHYLTRANSFERASE-RELATED"/>
    <property type="match status" value="1"/>
</dbReference>
<evidence type="ECO:0000259" key="2">
    <source>
        <dbReference type="Pfam" id="PF13649"/>
    </source>
</evidence>
<evidence type="ECO:0000256" key="1">
    <source>
        <dbReference type="ARBA" id="ARBA00022679"/>
    </source>
</evidence>
<protein>
    <submittedName>
        <fullName evidence="3">SAM-dependent methyltransferase</fullName>
    </submittedName>
</protein>
<evidence type="ECO:0000313" key="4">
    <source>
        <dbReference type="Proteomes" id="UP000178622"/>
    </source>
</evidence>
<dbReference type="STRING" id="1859473.BG261_04635"/>
<keyword evidence="1 3" id="KW-0808">Transferase</keyword>
<dbReference type="OrthoDB" id="9811589at2"/>
<evidence type="ECO:0000313" key="3">
    <source>
        <dbReference type="EMBL" id="OFI48952.1"/>
    </source>
</evidence>
<dbReference type="EMBL" id="MKIR01000022">
    <property type="protein sequence ID" value="OFI48952.1"/>
    <property type="molecule type" value="Genomic_DNA"/>
</dbReference>
<dbReference type="AlphaFoldDB" id="A0A1E8GL22"/>
<dbReference type="Gene3D" id="3.40.50.150">
    <property type="entry name" value="Vaccinia Virus protein VP39"/>
    <property type="match status" value="1"/>
</dbReference>
<dbReference type="InterPro" id="IPR041698">
    <property type="entry name" value="Methyltransf_25"/>
</dbReference>
<dbReference type="GO" id="GO:0032259">
    <property type="term" value="P:methylation"/>
    <property type="evidence" value="ECO:0007669"/>
    <property type="project" value="UniProtKB-KW"/>
</dbReference>
<dbReference type="Proteomes" id="UP000178622">
    <property type="component" value="Unassembled WGS sequence"/>
</dbReference>
<dbReference type="RefSeq" id="WP_070792543.1">
    <property type="nucleotide sequence ID" value="NZ_MKIR01000022.1"/>
</dbReference>
<proteinExistence type="predicted"/>
<organism evidence="3 4">
    <name type="scientific">Floricoccus tropicus</name>
    <dbReference type="NCBI Taxonomy" id="1859473"/>
    <lineage>
        <taxon>Bacteria</taxon>
        <taxon>Bacillati</taxon>
        <taxon>Bacillota</taxon>
        <taxon>Bacilli</taxon>
        <taxon>Lactobacillales</taxon>
        <taxon>Streptococcaceae</taxon>
        <taxon>Floricoccus</taxon>
    </lineage>
</organism>
<dbReference type="GO" id="GO:0008168">
    <property type="term" value="F:methyltransferase activity"/>
    <property type="evidence" value="ECO:0007669"/>
    <property type="project" value="UniProtKB-KW"/>
</dbReference>
<gene>
    <name evidence="3" type="ORF">BG261_04635</name>
</gene>
<dbReference type="InterPro" id="IPR029063">
    <property type="entry name" value="SAM-dependent_MTases_sf"/>
</dbReference>
<accession>A0A1E8GL22</accession>
<reference evidence="4" key="1">
    <citation type="submission" date="2016-09" db="EMBL/GenBank/DDBJ databases">
        <title>Draft genome sequence of a novel species of the family Streptococcaceae isolated from flowers.</title>
        <authorList>
            <person name="Chuah L.-O."/>
            <person name="Yap K.-P."/>
            <person name="Thong K.L."/>
            <person name="Liong M.T."/>
            <person name="Ahmad R."/>
            <person name="Rusul G."/>
        </authorList>
    </citation>
    <scope>NUCLEOTIDE SEQUENCE [LARGE SCALE GENOMIC DNA]</scope>
    <source>
        <strain evidence="4">DF1</strain>
    </source>
</reference>
<dbReference type="Gene3D" id="2.20.25.110">
    <property type="entry name" value="S-adenosyl-L-methionine-dependent methyltransferases"/>
    <property type="match status" value="1"/>
</dbReference>
<dbReference type="SUPFAM" id="SSF53335">
    <property type="entry name" value="S-adenosyl-L-methionine-dependent methyltransferases"/>
    <property type="match status" value="1"/>
</dbReference>
<comment type="caution">
    <text evidence="3">The sequence shown here is derived from an EMBL/GenBank/DDBJ whole genome shotgun (WGS) entry which is preliminary data.</text>
</comment>
<keyword evidence="4" id="KW-1185">Reference proteome</keyword>
<dbReference type="Pfam" id="PF13649">
    <property type="entry name" value="Methyltransf_25"/>
    <property type="match status" value="1"/>
</dbReference>
<sequence length="245" mass="28725">MAIYEDFARVYDDIMDQSLYDAWYEFTVRHMSKDTKKILELACGTGKLSLKFASEGYKVYGLDFSEEMLTIAYNRAVDADVDVAWIEGDMRDLGQIDTYDLVTCYSDSICYMPNQEEVQKVFDEVYGSLNEGGTFIFDVHSIHQIDDVFPGYSYHENDEDFAFVWDSYPGEEEHSITHELTFFVQDETDGKFNRRDEVHDERTYSIYNYQIMLENAGFDDVKVYADFEDKEPTEESARWFFVAKK</sequence>